<protein>
    <submittedName>
        <fullName evidence="11">Bifunctional metallophosphatase/5'-nucleotidase</fullName>
    </submittedName>
</protein>
<gene>
    <name evidence="12" type="ORF">RFF62_08425</name>
    <name evidence="11" type="ORF">SR187_6720</name>
</gene>
<evidence type="ECO:0000256" key="4">
    <source>
        <dbReference type="ARBA" id="ARBA00022729"/>
    </source>
</evidence>
<dbReference type="AlphaFoldDB" id="A0A2Z5U4H5"/>
<keyword evidence="4 6" id="KW-0732">Signal</keyword>
<dbReference type="InterPro" id="IPR029052">
    <property type="entry name" value="Metallo-depent_PP-like"/>
</dbReference>
<dbReference type="Pfam" id="PF00746">
    <property type="entry name" value="Gram_pos_anchor"/>
    <property type="match status" value="1"/>
</dbReference>
<dbReference type="PRINTS" id="PR01607">
    <property type="entry name" value="APYRASEFAMLY"/>
</dbReference>
<keyword evidence="3" id="KW-0964">Secreted</keyword>
<dbReference type="GO" id="GO:0008768">
    <property type="term" value="F:UDP-sugar diphosphatase activity"/>
    <property type="evidence" value="ECO:0007669"/>
    <property type="project" value="TreeGrafter"/>
</dbReference>
<dbReference type="EMBL" id="JAVIBX010000036">
    <property type="protein sequence ID" value="MDQ8833790.1"/>
    <property type="molecule type" value="Genomic_DNA"/>
</dbReference>
<dbReference type="Gene3D" id="3.90.780.10">
    <property type="entry name" value="5'-Nucleotidase, C-terminal domain"/>
    <property type="match status" value="1"/>
</dbReference>
<evidence type="ECO:0000259" key="8">
    <source>
        <dbReference type="Pfam" id="PF00149"/>
    </source>
</evidence>
<dbReference type="EMBL" id="AP018400">
    <property type="protein sequence ID" value="BBA92948.1"/>
    <property type="molecule type" value="Genomic_DNA"/>
</dbReference>
<dbReference type="GO" id="GO:0009166">
    <property type="term" value="P:nucleotide catabolic process"/>
    <property type="evidence" value="ECO:0007669"/>
    <property type="project" value="InterPro"/>
</dbReference>
<evidence type="ECO:0000256" key="7">
    <source>
        <dbReference type="SAM" id="MobiDB-lite"/>
    </source>
</evidence>
<dbReference type="InterPro" id="IPR004843">
    <property type="entry name" value="Calcineurin-like_PHP"/>
</dbReference>
<evidence type="ECO:0000259" key="10">
    <source>
        <dbReference type="Pfam" id="PF02872"/>
    </source>
</evidence>
<evidence type="ECO:0000256" key="5">
    <source>
        <dbReference type="ARBA" id="ARBA00023088"/>
    </source>
</evidence>
<evidence type="ECO:0000256" key="6">
    <source>
        <dbReference type="RuleBase" id="RU362119"/>
    </source>
</evidence>
<feature type="region of interest" description="Disordered" evidence="7">
    <location>
        <begin position="582"/>
        <end position="647"/>
    </location>
</feature>
<dbReference type="Pfam" id="PF00149">
    <property type="entry name" value="Metallophos"/>
    <property type="match status" value="1"/>
</dbReference>
<dbReference type="FunFam" id="3.90.780.10:FF:000004">
    <property type="entry name" value="UDP-sugar hydrolase, putative"/>
    <property type="match status" value="1"/>
</dbReference>
<comment type="subcellular location">
    <subcellularLocation>
        <location evidence="1">Secreted</location>
        <location evidence="1">Cell wall</location>
        <topology evidence="1">Peptidoglycan-anchor</topology>
    </subcellularLocation>
</comment>
<accession>A0A2Z5U4H5</accession>
<keyword evidence="2" id="KW-0134">Cell wall</keyword>
<dbReference type="InterPro" id="IPR036907">
    <property type="entry name" value="5'-Nucleotdase_C_sf"/>
</dbReference>
<evidence type="ECO:0000313" key="12">
    <source>
        <dbReference type="EMBL" id="MDQ8833790.1"/>
    </source>
</evidence>
<dbReference type="InterPro" id="IPR006179">
    <property type="entry name" value="5_nucleotidase/apyrase"/>
</dbReference>
<keyword evidence="14" id="KW-1185">Reference proteome</keyword>
<comment type="similarity">
    <text evidence="6">Belongs to the 5'-nucleotidase family.</text>
</comment>
<dbReference type="Gene3D" id="3.60.21.10">
    <property type="match status" value="1"/>
</dbReference>
<dbReference type="PANTHER" id="PTHR11575:SF24">
    <property type="entry name" value="5'-NUCLEOTIDASE"/>
    <property type="match status" value="1"/>
</dbReference>
<dbReference type="Proteomes" id="UP001228446">
    <property type="component" value="Unassembled WGS sequence"/>
</dbReference>
<dbReference type="RefSeq" id="WP_120171910.1">
    <property type="nucleotide sequence ID" value="NZ_AP018400.1"/>
</dbReference>
<feature type="compositionally biased region" description="Basic and acidic residues" evidence="7">
    <location>
        <begin position="606"/>
        <end position="618"/>
    </location>
</feature>
<feature type="chain" id="PRO_5016194433" evidence="6">
    <location>
        <begin position="29"/>
        <end position="677"/>
    </location>
</feature>
<keyword evidence="6" id="KW-0547">Nucleotide-binding</keyword>
<reference evidence="12 14" key="2">
    <citation type="submission" date="2023-08" db="EMBL/GenBank/DDBJ databases">
        <title>Streptococcus ruminantium-associated sheep mastitis outbreak detected in Italy is distinct from bovine isolates.</title>
        <authorList>
            <person name="Rosa M.N."/>
            <person name="Vezina B."/>
            <person name="Tola S."/>
        </authorList>
    </citation>
    <scope>NUCLEOTIDE SEQUENCE [LARGE SCALE GENOMIC DNA]</scope>
    <source>
        <strain evidence="12 14">OM6730</strain>
    </source>
</reference>
<evidence type="ECO:0000256" key="2">
    <source>
        <dbReference type="ARBA" id="ARBA00022512"/>
    </source>
</evidence>
<organism evidence="11 13">
    <name type="scientific">Streptococcus ruminantium</name>
    <dbReference type="NCBI Taxonomy" id="1917441"/>
    <lineage>
        <taxon>Bacteria</taxon>
        <taxon>Bacillati</taxon>
        <taxon>Bacillota</taxon>
        <taxon>Bacilli</taxon>
        <taxon>Lactobacillales</taxon>
        <taxon>Streptococcaceae</taxon>
        <taxon>Streptococcus</taxon>
    </lineage>
</organism>
<dbReference type="GO" id="GO:0030288">
    <property type="term" value="C:outer membrane-bounded periplasmic space"/>
    <property type="evidence" value="ECO:0007669"/>
    <property type="project" value="TreeGrafter"/>
</dbReference>
<evidence type="ECO:0000256" key="3">
    <source>
        <dbReference type="ARBA" id="ARBA00022525"/>
    </source>
</evidence>
<evidence type="ECO:0000259" key="9">
    <source>
        <dbReference type="Pfam" id="PF00746"/>
    </source>
</evidence>
<evidence type="ECO:0000256" key="1">
    <source>
        <dbReference type="ARBA" id="ARBA00004168"/>
    </source>
</evidence>
<evidence type="ECO:0000313" key="14">
    <source>
        <dbReference type="Proteomes" id="UP001228446"/>
    </source>
</evidence>
<feature type="signal peptide" evidence="6">
    <location>
        <begin position="1"/>
        <end position="28"/>
    </location>
</feature>
<evidence type="ECO:0000313" key="11">
    <source>
        <dbReference type="EMBL" id="BBA92948.1"/>
    </source>
</evidence>
<dbReference type="SUPFAM" id="SSF55816">
    <property type="entry name" value="5'-nucleotidase (syn. UDP-sugar hydrolase), C-terminal domain"/>
    <property type="match status" value="1"/>
</dbReference>
<dbReference type="Proteomes" id="UP000269331">
    <property type="component" value="Chromosome"/>
</dbReference>
<sequence>MKKNIRLKSSILALVAGFSVMATQTALADELAVQLIGVNDFHGALDTTGTARLEGETVRNAGTAALLGTYMDDAETEFKAETAEKQMPAESIRVQAGDMVGASPSNSALLQDEPTVKVLNKMKIDYGTLGNHEFDEGLEEYNRIMTGQAPEPGKFNPIVDNYKREAATQEMVIANVVDKKTGEIPYGWKPYAIKTVPINDKEAKIGFIGVVTTEIPNLVLKKNYEQYTFLDEAETIAKYARELTDKEGVKAIVVLAHVPATSKDGVAAGESADMIEKLNRIYPENSVDVVFAGHNHVHTNGTTGKTLIVQATSQGKAYADVRAIYDTDIADFKAVPTAKVVAVAPGKKTPNPEIQAIVDEANVIVKQVTEQKIGTASQATDISREVNEFKESAVGNLVTTAQLAIAKKSGYDVDFAMTNDGGIRADLKVQADGSVTWGAAQAVQPFGNILQIVQMTGEQIYTALNQQYDEGEKYFLQLSGLKYIYTVADNPTADNPYKVAKAFKEDGTEIDPAKTYTVVINDFLLGGGDGFSIFKDAKLIGAINPDTEVFIEYLNDLKNAGQSISAAIMGRKTFVKQYVEEPKVGEKPDSSSSTNQDNSSKANISNEEKMDDKSKSQGDKNQTGGITAKTDQKMAKKATGKQALPKTGQAELTSFLISLGGLVSLGMAVSVRRKENQ</sequence>
<feature type="domain" description="Gram-positive cocci surface proteins LPxTG" evidence="9">
    <location>
        <begin position="637"/>
        <end position="675"/>
    </location>
</feature>
<name>A0A2Z5U4H5_9STRE</name>
<dbReference type="OrthoDB" id="9801679at2"/>
<keyword evidence="5" id="KW-0572">Peptidoglycan-anchor</keyword>
<feature type="domain" description="Calcineurin-like phosphoesterase" evidence="8">
    <location>
        <begin position="94"/>
        <end position="297"/>
    </location>
</feature>
<dbReference type="SUPFAM" id="SSF56300">
    <property type="entry name" value="Metallo-dependent phosphatases"/>
    <property type="match status" value="1"/>
</dbReference>
<dbReference type="InterPro" id="IPR008334">
    <property type="entry name" value="5'-Nucleotdase_C"/>
</dbReference>
<dbReference type="GO" id="GO:0008253">
    <property type="term" value="F:5'-nucleotidase activity"/>
    <property type="evidence" value="ECO:0007669"/>
    <property type="project" value="TreeGrafter"/>
</dbReference>
<proteinExistence type="inferred from homology"/>
<keyword evidence="6" id="KW-0378">Hydrolase</keyword>
<dbReference type="PANTHER" id="PTHR11575">
    <property type="entry name" value="5'-NUCLEOTIDASE-RELATED"/>
    <property type="match status" value="1"/>
</dbReference>
<dbReference type="FunFam" id="3.60.21.10:FF:000052">
    <property type="entry name" value="Endonuclease YhcR"/>
    <property type="match status" value="1"/>
</dbReference>
<dbReference type="InterPro" id="IPR019931">
    <property type="entry name" value="LPXTG_anchor"/>
</dbReference>
<dbReference type="NCBIfam" id="TIGR01167">
    <property type="entry name" value="LPXTG_anchor"/>
    <property type="match status" value="1"/>
</dbReference>
<feature type="domain" description="5'-Nucleotidase C-terminal" evidence="10">
    <location>
        <begin position="372"/>
        <end position="536"/>
    </location>
</feature>
<feature type="compositionally biased region" description="Low complexity" evidence="7">
    <location>
        <begin position="590"/>
        <end position="600"/>
    </location>
</feature>
<dbReference type="KEGG" id="srq:SR187_6720"/>
<reference evidence="11 13" key="1">
    <citation type="journal article" date="2018" name="Genome Biol. Evol.">
        <title>Complete Genome Sequence of Streptococcus ruminantium sp. nov. GUT-187T (=DSM 104980T =JCM 31869T), the Type Strain of S. ruminantium, and Comparison with Genome Sequences of Streptococcus suis Strains.</title>
        <authorList>
            <person name="Tohya M."/>
            <person name="Sekizaki T."/>
            <person name="Miyoshi-Akiyama T."/>
        </authorList>
    </citation>
    <scope>NUCLEOTIDE SEQUENCE [LARGE SCALE GENOMIC DNA]</scope>
    <source>
        <strain evidence="11 13">GUT187T</strain>
    </source>
</reference>
<dbReference type="Pfam" id="PF02872">
    <property type="entry name" value="5_nucleotid_C"/>
    <property type="match status" value="1"/>
</dbReference>
<dbReference type="GeneID" id="52229876"/>
<evidence type="ECO:0000313" key="13">
    <source>
        <dbReference type="Proteomes" id="UP000269331"/>
    </source>
</evidence>
<dbReference type="GO" id="GO:0000166">
    <property type="term" value="F:nucleotide binding"/>
    <property type="evidence" value="ECO:0007669"/>
    <property type="project" value="UniProtKB-KW"/>
</dbReference>